<sequence length="837" mass="89134">MPLSPGELLDPRHGVVPFHGRVRELAALARWRDRVGGPSVLLLHGPAGVGKTRLAHHFAGDAVRVVDDAELLPWQDLHRLLQEPDDRVLLVARRTGWWWSAARQRAGDLDRACAELELAARPAEHDESFAAACARFADALGRPRPTAPPPPAGTLHDLHLAALAAVHGSPAGDQVELVRWLADVDPAAATSGRLAEDVLAVALLDERIEPERTPAALDALLRAAERWPHALRRAEELFTAHPELVGVTGAAGLTALAERPAAARAIARHVFDDPRFHCDALPAVVTRTLLRDRAPVAGKAELAELHGMLGARAALAALREEALAAARAEVALYRELVAEDPVEYRPALADAVGDLGLRLVAVGRDDEAPAASEEAVALSRLVAAHDADCAPQLADALDQLGLRCAAVGRRDEALAATGQAAGLYRELAEGNPALFGLDAAKVTHHLAVRLFDVGRRAEAADAARSAVVRWRAAADADPRHEAEFARTLVSIAALLSVFGEREEAAAAVREAIDVLRRLARANPRDFEPDLAVALGTLGAVLRGLGRPSDALVAAEESVEVRRRVAADGDPHAVVALAAALGELVDLLVRDGKHRADRLAVAQESVELLRPLVLRYPVGHRVDFAVARARLARVLLREGRGEQARPVVEEVRSLARRLPRRFLLTGGGRLASALQGLVDGLAADGQGEPALRLAEQVADTWRELVGRHRGAPVAFALAAQRAAELAWGQADPGAPDRARVAVLAWHLARTPDELTDDQRYAAALSCYARQCAETGRELDRALAAAHRAVMVLRAAGAAPDRFARAVEVVERVVRGPPPPPAPRARPPAMVARAGPSSS</sequence>
<feature type="region of interest" description="Disordered" evidence="1">
    <location>
        <begin position="812"/>
        <end position="837"/>
    </location>
</feature>
<evidence type="ECO:0000256" key="1">
    <source>
        <dbReference type="SAM" id="MobiDB-lite"/>
    </source>
</evidence>
<dbReference type="SUPFAM" id="SSF52540">
    <property type="entry name" value="P-loop containing nucleoside triphosphate hydrolases"/>
    <property type="match status" value="1"/>
</dbReference>
<dbReference type="Proteomes" id="UP000671828">
    <property type="component" value="Chromosome"/>
</dbReference>
<dbReference type="SMART" id="SM00028">
    <property type="entry name" value="TPR"/>
    <property type="match status" value="4"/>
</dbReference>
<proteinExistence type="predicted"/>
<dbReference type="SUPFAM" id="SSF48452">
    <property type="entry name" value="TPR-like"/>
    <property type="match status" value="2"/>
</dbReference>
<accession>A0A8T8I2S9</accession>
<evidence type="ECO:0000259" key="2">
    <source>
        <dbReference type="Pfam" id="PF13191"/>
    </source>
</evidence>
<feature type="compositionally biased region" description="Low complexity" evidence="1">
    <location>
        <begin position="825"/>
        <end position="837"/>
    </location>
</feature>
<dbReference type="Pfam" id="PF13191">
    <property type="entry name" value="AAA_16"/>
    <property type="match status" value="1"/>
</dbReference>
<dbReference type="EMBL" id="CP072788">
    <property type="protein sequence ID" value="QTR05039.1"/>
    <property type="molecule type" value="Genomic_DNA"/>
</dbReference>
<dbReference type="InterPro" id="IPR027417">
    <property type="entry name" value="P-loop_NTPase"/>
</dbReference>
<protein>
    <submittedName>
        <fullName evidence="3">ATP-binding protein</fullName>
    </submittedName>
</protein>
<gene>
    <name evidence="3" type="ORF">J7S33_10105</name>
</gene>
<dbReference type="InterPro" id="IPR041664">
    <property type="entry name" value="AAA_16"/>
</dbReference>
<dbReference type="AlphaFoldDB" id="A0A8T8I2S9"/>
<feature type="domain" description="Orc1-like AAA ATPase" evidence="2">
    <location>
        <begin position="18"/>
        <end position="146"/>
    </location>
</feature>
<evidence type="ECO:0000313" key="3">
    <source>
        <dbReference type="EMBL" id="QTR05039.1"/>
    </source>
</evidence>
<dbReference type="Pfam" id="PF13374">
    <property type="entry name" value="TPR_10"/>
    <property type="match status" value="1"/>
</dbReference>
<dbReference type="GO" id="GO:0005524">
    <property type="term" value="F:ATP binding"/>
    <property type="evidence" value="ECO:0007669"/>
    <property type="project" value="UniProtKB-KW"/>
</dbReference>
<keyword evidence="3" id="KW-0547">Nucleotide-binding</keyword>
<dbReference type="InterPro" id="IPR011990">
    <property type="entry name" value="TPR-like_helical_dom_sf"/>
</dbReference>
<dbReference type="InterPro" id="IPR019734">
    <property type="entry name" value="TPR_rpt"/>
</dbReference>
<reference evidence="3" key="1">
    <citation type="submission" date="2021-04" db="EMBL/GenBank/DDBJ databases">
        <title>Saccharothrix algeriensis WGS.</title>
        <authorList>
            <person name="Stuskova K."/>
            <person name="Hakalova E."/>
            <person name="Tebbal A.B."/>
            <person name="Eichmeier A."/>
        </authorList>
    </citation>
    <scope>NUCLEOTIDE SEQUENCE</scope>
    <source>
        <strain evidence="3">NRRL B-24137</strain>
    </source>
</reference>
<keyword evidence="3" id="KW-0067">ATP-binding</keyword>
<evidence type="ECO:0000313" key="4">
    <source>
        <dbReference type="Proteomes" id="UP000671828"/>
    </source>
</evidence>
<feature type="compositionally biased region" description="Pro residues" evidence="1">
    <location>
        <begin position="814"/>
        <end position="824"/>
    </location>
</feature>
<dbReference type="Gene3D" id="1.25.40.10">
    <property type="entry name" value="Tetratricopeptide repeat domain"/>
    <property type="match status" value="2"/>
</dbReference>
<name>A0A8T8I2S9_9PSEU</name>
<organism evidence="3 4">
    <name type="scientific">Saccharothrix algeriensis</name>
    <dbReference type="NCBI Taxonomy" id="173560"/>
    <lineage>
        <taxon>Bacteria</taxon>
        <taxon>Bacillati</taxon>
        <taxon>Actinomycetota</taxon>
        <taxon>Actinomycetes</taxon>
        <taxon>Pseudonocardiales</taxon>
        <taxon>Pseudonocardiaceae</taxon>
        <taxon>Saccharothrix</taxon>
    </lineage>
</organism>